<evidence type="ECO:0000313" key="1">
    <source>
        <dbReference type="EMBL" id="SFC39265.1"/>
    </source>
</evidence>
<keyword evidence="2" id="KW-1185">Reference proteome</keyword>
<dbReference type="EMBL" id="FOKV01000004">
    <property type="protein sequence ID" value="SFC39265.1"/>
    <property type="molecule type" value="Genomic_DNA"/>
</dbReference>
<reference evidence="2" key="1">
    <citation type="submission" date="2016-10" db="EMBL/GenBank/DDBJ databases">
        <authorList>
            <person name="Varghese N."/>
            <person name="Submissions S."/>
        </authorList>
    </citation>
    <scope>NUCLEOTIDE SEQUENCE [LARGE SCALE GENOMIC DNA]</scope>
    <source>
        <strain evidence="2">DSM 24499</strain>
    </source>
</reference>
<accession>A0A1I1IST8</accession>
<evidence type="ECO:0000313" key="2">
    <source>
        <dbReference type="Proteomes" id="UP000199438"/>
    </source>
</evidence>
<protein>
    <submittedName>
        <fullName evidence="1">Uncharacterized protein</fullName>
    </submittedName>
</protein>
<dbReference type="AlphaFoldDB" id="A0A1I1IST8"/>
<dbReference type="Proteomes" id="UP000199438">
    <property type="component" value="Unassembled WGS sequence"/>
</dbReference>
<name>A0A1I1IST8_9FLAO</name>
<sequence length="201" mass="23929">MDKGLSLEVRKAYRLLFDYQDRILNLLNFIGKTYEMPYAGGWQKFTRGAPRSGQGRLDLWAWDWLGMYYYEFNFKKKIVDRDLMFSVFLLNDDGYYRNIKEGKNAIKNDLKDFASVESSETKLIFVCSFLEDWDEPWKDWQDPKFTSEDEGKADDKNLIFKSYSLEKFLSEESTLKALDDFSKYANQYKLPLNITNHRLNK</sequence>
<dbReference type="RefSeq" id="WP_175487024.1">
    <property type="nucleotide sequence ID" value="NZ_FOKV01000004.1"/>
</dbReference>
<proteinExistence type="predicted"/>
<dbReference type="STRING" id="1334022.SAMN04487907_10450"/>
<organism evidence="1 2">
    <name type="scientific">Zunongwangia mangrovi</name>
    <dbReference type="NCBI Taxonomy" id="1334022"/>
    <lineage>
        <taxon>Bacteria</taxon>
        <taxon>Pseudomonadati</taxon>
        <taxon>Bacteroidota</taxon>
        <taxon>Flavobacteriia</taxon>
        <taxon>Flavobacteriales</taxon>
        <taxon>Flavobacteriaceae</taxon>
        <taxon>Zunongwangia</taxon>
    </lineage>
</organism>
<gene>
    <name evidence="1" type="ORF">SAMN04487907_10450</name>
</gene>